<reference evidence="1 2" key="1">
    <citation type="submission" date="2014-01" db="EMBL/GenBank/DDBJ databases">
        <title>Sulfitobacter donghicola JCM 14565 Genome Sequencing.</title>
        <authorList>
            <person name="Lai Q."/>
            <person name="Hong Z."/>
        </authorList>
    </citation>
    <scope>NUCLEOTIDE SEQUENCE [LARGE SCALE GENOMIC DNA]</scope>
    <source>
        <strain evidence="1 2">JCM 14565</strain>
    </source>
</reference>
<sequence length="60" mass="6856">MIKYTYPDGTHCYRALHTVQAVYTNEEGKLVSRALKADQSGFYTFEIKSFEVLEAGVTYN</sequence>
<dbReference type="EMBL" id="JAMC01000001">
    <property type="protein sequence ID" value="KEJ90600.1"/>
    <property type="molecule type" value="Genomic_DNA"/>
</dbReference>
<gene>
    <name evidence="1" type="ORF">DSW25_01420</name>
</gene>
<proteinExistence type="predicted"/>
<keyword evidence="2" id="KW-1185">Reference proteome</keyword>
<protein>
    <submittedName>
        <fullName evidence="1">Uncharacterized protein</fullName>
    </submittedName>
</protein>
<organism evidence="1 2">
    <name type="scientific">Sulfitobacter donghicola DSW-25 = KCTC 12864 = JCM 14565</name>
    <dbReference type="NCBI Taxonomy" id="1300350"/>
    <lineage>
        <taxon>Bacteria</taxon>
        <taxon>Pseudomonadati</taxon>
        <taxon>Pseudomonadota</taxon>
        <taxon>Alphaproteobacteria</taxon>
        <taxon>Rhodobacterales</taxon>
        <taxon>Roseobacteraceae</taxon>
        <taxon>Sulfitobacter</taxon>
    </lineage>
</organism>
<accession>A0A073IM08</accession>
<dbReference type="AlphaFoldDB" id="A0A073IM08"/>
<dbReference type="eggNOG" id="ENOG5033F4N">
    <property type="taxonomic scope" value="Bacteria"/>
</dbReference>
<dbReference type="RefSeq" id="WP_025058978.1">
    <property type="nucleotide sequence ID" value="NZ_JAMC01000001.1"/>
</dbReference>
<dbReference type="Proteomes" id="UP000027734">
    <property type="component" value="Unassembled WGS sequence"/>
</dbReference>
<comment type="caution">
    <text evidence="1">The sequence shown here is derived from an EMBL/GenBank/DDBJ whole genome shotgun (WGS) entry which is preliminary data.</text>
</comment>
<evidence type="ECO:0000313" key="1">
    <source>
        <dbReference type="EMBL" id="KEJ90600.1"/>
    </source>
</evidence>
<dbReference type="OrthoDB" id="7866651at2"/>
<evidence type="ECO:0000313" key="2">
    <source>
        <dbReference type="Proteomes" id="UP000027734"/>
    </source>
</evidence>
<name>A0A073IM08_9RHOB</name>